<keyword evidence="3" id="KW-1185">Reference proteome</keyword>
<keyword evidence="2" id="KW-0808">Transferase</keyword>
<dbReference type="InterPro" id="IPR029063">
    <property type="entry name" value="SAM-dependent_MTases_sf"/>
</dbReference>
<gene>
    <name evidence="2" type="ORF">DCC35_04980</name>
</gene>
<dbReference type="Gene3D" id="3.40.50.150">
    <property type="entry name" value="Vaccinia Virus protein VP39"/>
    <property type="match status" value="1"/>
</dbReference>
<dbReference type="PANTHER" id="PTHR43861">
    <property type="entry name" value="TRANS-ACONITATE 2-METHYLTRANSFERASE-RELATED"/>
    <property type="match status" value="1"/>
</dbReference>
<dbReference type="PANTHER" id="PTHR43861:SF1">
    <property type="entry name" value="TRANS-ACONITATE 2-METHYLTRANSFERASE"/>
    <property type="match status" value="1"/>
</dbReference>
<feature type="domain" description="Methyltransferase type 11" evidence="1">
    <location>
        <begin position="125"/>
        <end position="173"/>
    </location>
</feature>
<keyword evidence="2" id="KW-0489">Methyltransferase</keyword>
<sequence length="257" mass="30450">MVKHIISFVIRKVPRKHLQLFSHFALRMMKVFYIGNNVTCPVCDSNFREFVPYGRKPPRKNALCPNCLALERHRLLWLYLKNETDFFSEEAKLLHIAPELCFIDRFEKIESLEYITGDLESPLAKVKMDINEIPFEENSFDMVFCNHVMEHIPDDIHAMKEVYRVLKPGGWAILQSPQDMNMQDTYEDPEITDPKDREEHFKQSDHYRIYGLDYGERLKKGGFEVKEIPYPKQLDQDLVKKYALPEEEIIYLCTKPD</sequence>
<dbReference type="SUPFAM" id="SSF53335">
    <property type="entry name" value="S-adenosyl-L-methionine-dependent methyltransferases"/>
    <property type="match status" value="1"/>
</dbReference>
<protein>
    <submittedName>
        <fullName evidence="2">SAM-dependent methyltransferase</fullName>
    </submittedName>
</protein>
<dbReference type="GO" id="GO:0008757">
    <property type="term" value="F:S-adenosylmethionine-dependent methyltransferase activity"/>
    <property type="evidence" value="ECO:0007669"/>
    <property type="project" value="InterPro"/>
</dbReference>
<evidence type="ECO:0000313" key="2">
    <source>
        <dbReference type="EMBL" id="QCK14142.1"/>
    </source>
</evidence>
<evidence type="ECO:0000259" key="1">
    <source>
        <dbReference type="Pfam" id="PF08241"/>
    </source>
</evidence>
<name>A0A4D7JN65_9BACT</name>
<dbReference type="Proteomes" id="UP000298616">
    <property type="component" value="Chromosome"/>
</dbReference>
<proteinExistence type="predicted"/>
<reference evidence="2 3" key="1">
    <citation type="submission" date="2018-04" db="EMBL/GenBank/DDBJ databases">
        <title>Complete genome uncultured novel isolate.</title>
        <authorList>
            <person name="Merlino G."/>
        </authorList>
    </citation>
    <scope>NUCLEOTIDE SEQUENCE [LARGE SCALE GENOMIC DNA]</scope>
    <source>
        <strain evidence="3">R1DC9</strain>
    </source>
</reference>
<dbReference type="GO" id="GO:0032259">
    <property type="term" value="P:methylation"/>
    <property type="evidence" value="ECO:0007669"/>
    <property type="project" value="UniProtKB-KW"/>
</dbReference>
<dbReference type="OrthoDB" id="3896938at2"/>
<dbReference type="AlphaFoldDB" id="A0A4D7JN65"/>
<dbReference type="KEGG" id="fpf:DCC35_04980"/>
<dbReference type="InterPro" id="IPR013216">
    <property type="entry name" value="Methyltransf_11"/>
</dbReference>
<evidence type="ECO:0000313" key="3">
    <source>
        <dbReference type="Proteomes" id="UP000298616"/>
    </source>
</evidence>
<dbReference type="CDD" id="cd02440">
    <property type="entry name" value="AdoMet_MTases"/>
    <property type="match status" value="1"/>
</dbReference>
<dbReference type="Pfam" id="PF08241">
    <property type="entry name" value="Methyltransf_11"/>
    <property type="match status" value="1"/>
</dbReference>
<dbReference type="EMBL" id="CP028923">
    <property type="protein sequence ID" value="QCK14142.1"/>
    <property type="molecule type" value="Genomic_DNA"/>
</dbReference>
<organism evidence="2 3">
    <name type="scientific">Mangrovivirga cuniculi</name>
    <dbReference type="NCBI Taxonomy" id="2715131"/>
    <lineage>
        <taxon>Bacteria</taxon>
        <taxon>Pseudomonadati</taxon>
        <taxon>Bacteroidota</taxon>
        <taxon>Cytophagia</taxon>
        <taxon>Cytophagales</taxon>
        <taxon>Mangrovivirgaceae</taxon>
        <taxon>Mangrovivirga</taxon>
    </lineage>
</organism>
<dbReference type="RefSeq" id="WP_137089735.1">
    <property type="nucleotide sequence ID" value="NZ_CP028923.1"/>
</dbReference>
<accession>A0A4D7JN65</accession>